<evidence type="ECO:0000313" key="2">
    <source>
        <dbReference type="Proteomes" id="UP000019812"/>
    </source>
</evidence>
<evidence type="ECO:0000313" key="1">
    <source>
        <dbReference type="EMBL" id="KFB68573.1"/>
    </source>
</evidence>
<comment type="caution">
    <text evidence="1">The sequence shown here is derived from an EMBL/GenBank/DDBJ whole genome shotgun (WGS) entry which is preliminary data.</text>
</comment>
<dbReference type="AlphaFoldDB" id="A0A084Y1H9"/>
<protein>
    <submittedName>
        <fullName evidence="1">Uncharacterized protein</fullName>
    </submittedName>
</protein>
<dbReference type="Proteomes" id="UP000019812">
    <property type="component" value="Unassembled WGS sequence"/>
</dbReference>
<gene>
    <name evidence="1" type="ORF">CAPSK01_001426</name>
</gene>
<accession>A0A084Y1H9</accession>
<dbReference type="STRING" id="1457154.CAPSK01_001426"/>
<dbReference type="EMBL" id="JDSS02000019">
    <property type="protein sequence ID" value="KFB68573.1"/>
    <property type="molecule type" value="Genomic_DNA"/>
</dbReference>
<proteinExistence type="predicted"/>
<name>A0A084Y1H9_9PROT</name>
<reference evidence="1 2" key="1">
    <citation type="submission" date="2014-07" db="EMBL/GenBank/DDBJ databases">
        <title>Expanding our view of genomic diversity in Candidatus Accumulibacter clades.</title>
        <authorList>
            <person name="Skennerton C.T."/>
            <person name="Barr J.J."/>
            <person name="Slater F.R."/>
            <person name="Bond P.L."/>
            <person name="Tyson G.W."/>
        </authorList>
    </citation>
    <scope>NUCLEOTIDE SEQUENCE [LARGE SCALE GENOMIC DNA]</scope>
    <source>
        <strain evidence="2">SK-01</strain>
    </source>
</reference>
<organism evidence="1 2">
    <name type="scientific">Candidatus Accumulibacter vicinus</name>
    <dbReference type="NCBI Taxonomy" id="2954382"/>
    <lineage>
        <taxon>Bacteria</taxon>
        <taxon>Pseudomonadati</taxon>
        <taxon>Pseudomonadota</taxon>
        <taxon>Betaproteobacteria</taxon>
        <taxon>Candidatus Accumulibacter</taxon>
    </lineage>
</organism>
<sequence length="70" mass="7572">MRRRLAAANPASAEAQRDVAASLWRLATIGGGVTWRQVADAWLVLQARGVLSPVDQAFVEAAQRRAASER</sequence>